<evidence type="ECO:0000256" key="2">
    <source>
        <dbReference type="ARBA" id="ARBA00022723"/>
    </source>
</evidence>
<evidence type="ECO:0000313" key="9">
    <source>
        <dbReference type="Proteomes" id="UP000076577"/>
    </source>
</evidence>
<feature type="domain" description="4Fe-4S ferredoxin-type" evidence="7">
    <location>
        <begin position="67"/>
        <end position="96"/>
    </location>
</feature>
<evidence type="ECO:0000256" key="5">
    <source>
        <dbReference type="ARBA" id="ARBA00023014"/>
    </source>
</evidence>
<accession>A0A165T5X0</accession>
<dbReference type="Pfam" id="PF13183">
    <property type="entry name" value="Fer4_8"/>
    <property type="match status" value="1"/>
</dbReference>
<feature type="domain" description="4Fe-4S ferredoxin-type" evidence="7">
    <location>
        <begin position="15"/>
        <end position="45"/>
    </location>
</feature>
<comment type="catalytic activity">
    <reaction evidence="6">
        <text>glycolate + A = glyoxylate + AH2</text>
        <dbReference type="Rhea" id="RHEA:21264"/>
        <dbReference type="ChEBI" id="CHEBI:13193"/>
        <dbReference type="ChEBI" id="CHEBI:17499"/>
        <dbReference type="ChEBI" id="CHEBI:29805"/>
        <dbReference type="ChEBI" id="CHEBI:36655"/>
        <dbReference type="EC" id="1.1.99.14"/>
    </reaction>
</comment>
<comment type="function">
    <text evidence="6">Component of a complex that catalyzes the oxidation of glycolate to glyoxylate.</text>
</comment>
<evidence type="ECO:0000313" key="8">
    <source>
        <dbReference type="EMBL" id="KZL05482.1"/>
    </source>
</evidence>
<dbReference type="InterPro" id="IPR004017">
    <property type="entry name" value="Cys_rich_dom"/>
</dbReference>
<dbReference type="InterPro" id="IPR017900">
    <property type="entry name" value="4Fe4S_Fe_S_CS"/>
</dbReference>
<name>A0A165T5X0_9HYPH</name>
<dbReference type="GO" id="GO:0046872">
    <property type="term" value="F:metal ion binding"/>
    <property type="evidence" value="ECO:0007669"/>
    <property type="project" value="UniProtKB-UniRule"/>
</dbReference>
<keyword evidence="2 6" id="KW-0479">Metal-binding</keyword>
<dbReference type="RefSeq" id="WP_068010682.1">
    <property type="nucleotide sequence ID" value="NZ_FOFM01000001.1"/>
</dbReference>
<dbReference type="NCBIfam" id="NF008434">
    <property type="entry name" value="PRK11274.1"/>
    <property type="match status" value="1"/>
</dbReference>
<dbReference type="Proteomes" id="UP000076577">
    <property type="component" value="Unassembled WGS sequence"/>
</dbReference>
<dbReference type="Pfam" id="PF02754">
    <property type="entry name" value="CCG"/>
    <property type="match status" value="2"/>
</dbReference>
<gene>
    <name evidence="8" type="primary">lutA_2</name>
    <name evidence="8" type="ORF">PsAD2_04407</name>
</gene>
<dbReference type="PROSITE" id="PS51379">
    <property type="entry name" value="4FE4S_FER_2"/>
    <property type="match status" value="2"/>
</dbReference>
<dbReference type="PANTHER" id="PTHR32479">
    <property type="entry name" value="GLYCOLATE OXIDASE IRON-SULFUR SUBUNIT"/>
    <property type="match status" value="1"/>
</dbReference>
<evidence type="ECO:0000256" key="1">
    <source>
        <dbReference type="ARBA" id="ARBA00022485"/>
    </source>
</evidence>
<keyword evidence="3" id="KW-0677">Repeat</keyword>
<evidence type="ECO:0000256" key="4">
    <source>
        <dbReference type="ARBA" id="ARBA00023004"/>
    </source>
</evidence>
<dbReference type="PANTHER" id="PTHR32479:SF17">
    <property type="entry name" value="GLYCOLATE OXIDASE IRON-SULFUR SUBUNIT"/>
    <property type="match status" value="1"/>
</dbReference>
<keyword evidence="1 6" id="KW-0004">4Fe-4S</keyword>
<dbReference type="EMBL" id="LMCB01000152">
    <property type="protein sequence ID" value="KZL05482.1"/>
    <property type="molecule type" value="Genomic_DNA"/>
</dbReference>
<evidence type="ECO:0000259" key="7">
    <source>
        <dbReference type="PROSITE" id="PS51379"/>
    </source>
</evidence>
<dbReference type="AlphaFoldDB" id="A0A165T5X0"/>
<keyword evidence="9" id="KW-1185">Reference proteome</keyword>
<keyword evidence="6" id="KW-0813">Transport</keyword>
<sequence>MQTNFTPEQLKDSATAVSEDILRKCVHCGFCTATCPTFVLLGDELDSPRGRIYLIKEMLENDRPADARTVKHIDRCLSCLSCMTTCPSGVNYMHLVDHARIHIDSTFKRPLQERILRAALQAILPRPGRFRLAIAAAFYARPLAGLLKKCGGTLAKLGAMLTLTPSKASHPSQFVGQDTVAPKTQRKGRVAILKGCAQSVLAPSINDATTRLLTRIGYEVVFPKGEGCCGALVHHMGKEEASNEQAKANIDVWMKEMAGEGLDAVIITASGCGTTIKDYGFMLRDDPEYAQKAEQISAMAKDIIEFLIEQDLGEAQLKEQLTVTYHSACSMQHGQKITSQPKKLLQNAGFTVKEPQEGHLCCGSAGTYNIMQPEIATTLRDRKVNNLEATKPDLVATGNIGCITQISSGTQIPVIHTVELLDWAYGGPKPEHISGR</sequence>
<organism evidence="8 9">
    <name type="scientific">Pseudovibrio axinellae</name>
    <dbReference type="NCBI Taxonomy" id="989403"/>
    <lineage>
        <taxon>Bacteria</taxon>
        <taxon>Pseudomonadati</taxon>
        <taxon>Pseudomonadota</taxon>
        <taxon>Alphaproteobacteria</taxon>
        <taxon>Hyphomicrobiales</taxon>
        <taxon>Stappiaceae</taxon>
        <taxon>Pseudovibrio</taxon>
    </lineage>
</organism>
<dbReference type="GO" id="GO:0019154">
    <property type="term" value="F:glycolate dehydrogenase activity"/>
    <property type="evidence" value="ECO:0007669"/>
    <property type="project" value="UniProtKB-EC"/>
</dbReference>
<dbReference type="EC" id="1.1.99.14" evidence="6"/>
<dbReference type="PIRSF" id="PIRSF000139">
    <property type="entry name" value="Glc_ox_4Fe-4S"/>
    <property type="match status" value="1"/>
</dbReference>
<protein>
    <recommendedName>
        <fullName evidence="6">Glycolate oxidase iron-sulfur subunit</fullName>
        <ecNumber evidence="6">1.1.99.14</ecNumber>
    </recommendedName>
</protein>
<dbReference type="STRING" id="989403.SAMN05421798_101850"/>
<keyword evidence="4 6" id="KW-0408">Iron</keyword>
<dbReference type="OrthoDB" id="9765258at2"/>
<dbReference type="PROSITE" id="PS00198">
    <property type="entry name" value="4FE4S_FER_1"/>
    <property type="match status" value="2"/>
</dbReference>
<dbReference type="GO" id="GO:0051539">
    <property type="term" value="F:4 iron, 4 sulfur cluster binding"/>
    <property type="evidence" value="ECO:0007669"/>
    <property type="project" value="UniProtKB-UniRule"/>
</dbReference>
<comment type="caution">
    <text evidence="8">The sequence shown here is derived from an EMBL/GenBank/DDBJ whole genome shotgun (WGS) entry which is preliminary data.</text>
</comment>
<comment type="cofactor">
    <cofactor evidence="6">
        <name>[4Fe-4S] cluster</name>
        <dbReference type="ChEBI" id="CHEBI:49883"/>
    </cofactor>
    <text evidence="6">Binds 2 [4Fe-4S] clusters.</text>
</comment>
<dbReference type="FunFam" id="1.10.1060.10:FF:000012">
    <property type="entry name" value="Glycolate oxidase iron-sulfur subunit"/>
    <property type="match status" value="1"/>
</dbReference>
<dbReference type="InterPro" id="IPR012257">
    <property type="entry name" value="Glc_ox_4Fe-4S"/>
</dbReference>
<dbReference type="InterPro" id="IPR017896">
    <property type="entry name" value="4Fe4S_Fe-S-bd"/>
</dbReference>
<proteinExistence type="predicted"/>
<evidence type="ECO:0000256" key="3">
    <source>
        <dbReference type="ARBA" id="ARBA00022737"/>
    </source>
</evidence>
<dbReference type="InterPro" id="IPR009051">
    <property type="entry name" value="Helical_ferredxn"/>
</dbReference>
<reference evidence="8 9" key="1">
    <citation type="journal article" date="2016" name="Front. Microbiol.">
        <title>Comparative Genomic Analysis Reveals a Diverse Repertoire of Genes Involved in Prokaryote-Eukaryote Interactions within the Pseudovibrio Genus.</title>
        <authorList>
            <person name="Romano S."/>
            <person name="Fernandez-Guerra A."/>
            <person name="Reen F.J."/>
            <person name="Glockner F.O."/>
            <person name="Crowley S.P."/>
            <person name="O'Sullivan O."/>
            <person name="Cotter P.D."/>
            <person name="Adams C."/>
            <person name="Dobson A.D."/>
            <person name="O'Gara F."/>
        </authorList>
    </citation>
    <scope>NUCLEOTIDE SEQUENCE [LARGE SCALE GENOMIC DNA]</scope>
    <source>
        <strain evidence="8 9">Ad2</strain>
    </source>
</reference>
<keyword evidence="5 6" id="KW-0411">Iron-sulfur</keyword>
<dbReference type="SUPFAM" id="SSF54862">
    <property type="entry name" value="4Fe-4S ferredoxins"/>
    <property type="match status" value="1"/>
</dbReference>
<comment type="catalytic activity">
    <reaction evidence="6">
        <text>(R)-lactate + A = pyruvate + AH2</text>
        <dbReference type="Rhea" id="RHEA:15089"/>
        <dbReference type="ChEBI" id="CHEBI:13193"/>
        <dbReference type="ChEBI" id="CHEBI:15361"/>
        <dbReference type="ChEBI" id="CHEBI:16004"/>
        <dbReference type="ChEBI" id="CHEBI:17499"/>
    </reaction>
</comment>
<keyword evidence="6" id="KW-0249">Electron transport</keyword>
<evidence type="ECO:0000256" key="6">
    <source>
        <dbReference type="PIRNR" id="PIRNR000139"/>
    </source>
</evidence>
<dbReference type="PATRIC" id="fig|989403.3.peg.4827"/>
<dbReference type="Gene3D" id="1.10.1060.10">
    <property type="entry name" value="Alpha-helical ferredoxin"/>
    <property type="match status" value="1"/>
</dbReference>